<keyword evidence="7" id="KW-1133">Transmembrane helix</keyword>
<dbReference type="Gene3D" id="1.10.10.490">
    <property type="entry name" value="Beta-catenin-interacting ICAT"/>
    <property type="match status" value="1"/>
</dbReference>
<dbReference type="Gene3D" id="2.60.40.4100">
    <property type="entry name" value="Zona pellucida, ZP-C domain"/>
    <property type="match status" value="1"/>
</dbReference>
<dbReference type="InterPro" id="IPR057475">
    <property type="entry name" value="CUT_C"/>
</dbReference>
<dbReference type="AlphaFoldDB" id="A0AA39GUP6"/>
<dbReference type="InterPro" id="IPR042235">
    <property type="entry name" value="ZP-C_dom"/>
</dbReference>
<evidence type="ECO:0000256" key="1">
    <source>
        <dbReference type="ARBA" id="ARBA00004251"/>
    </source>
</evidence>
<dbReference type="InterPro" id="IPR056953">
    <property type="entry name" value="CUT_N"/>
</dbReference>
<feature type="chain" id="PRO_5041463610" description="ZP domain-containing protein" evidence="10">
    <location>
        <begin position="19"/>
        <end position="491"/>
    </location>
</feature>
<evidence type="ECO:0000313" key="12">
    <source>
        <dbReference type="EMBL" id="KAK0393103.1"/>
    </source>
</evidence>
<name>A0AA39GUP6_9BILA</name>
<accession>A0AA39GUP6</accession>
<dbReference type="PROSITE" id="PS51034">
    <property type="entry name" value="ZP_2"/>
    <property type="match status" value="1"/>
</dbReference>
<evidence type="ECO:0000256" key="4">
    <source>
        <dbReference type="ARBA" id="ARBA00022475"/>
    </source>
</evidence>
<gene>
    <name evidence="12" type="ORF">QR680_000055</name>
</gene>
<sequence length="491" mass="56274">MMDIAVAFLLAVLPVMVAIPIDNGVEGEPEIECGPMSISVVFNTRNRFDGHVFVKGRYDEAGCRSDENGKQVGQITLPFETCGVARTRSLNPRGIFISTTVIITFHPQFITKVDRAYRIQCFYMEADKTVSTQLEVSELTTAFKTIAVPMPMCRYEILEGGPHGEPVKFALIGMQVYHKWTCDSETEGNFCMKVHSCVVDDGKGDAVQLLDDNGCAKDKFLLNNLEYPTDLMAGQESHVYKYADRSELFFQCQIQIWLKDKARDECERPECSALKRRKRRADLEIEYYNMDVISERIQTGDIDTEAPLPRTSIHEECFVNFDVIKYTAAAIMFIVVSVVLCEQAIMENQRLISNVHEQLDRLARQLRDIEIEKASMNEEDYREMRTDTIDQLKDLSMTLERIQSGDMSVFDQITTTRLAIRAAKEPPVLRLKLENLESDFRLKRVDEDVYKERKYEILLALQKLGDELRSEEDQFLRDHVSFSPDDLELVG</sequence>
<dbReference type="GO" id="GO:0042302">
    <property type="term" value="F:structural constituent of cuticle"/>
    <property type="evidence" value="ECO:0007669"/>
    <property type="project" value="UniProtKB-KW"/>
</dbReference>
<feature type="coiled-coil region" evidence="9">
    <location>
        <begin position="352"/>
        <end position="379"/>
    </location>
</feature>
<proteinExistence type="inferred from homology"/>
<evidence type="ECO:0000256" key="3">
    <source>
        <dbReference type="ARBA" id="ARBA00022460"/>
    </source>
</evidence>
<dbReference type="SMART" id="SM00241">
    <property type="entry name" value="ZP"/>
    <property type="match status" value="1"/>
</dbReference>
<comment type="similarity">
    <text evidence="2">Belongs to the CTNNBIP1 family.</text>
</comment>
<comment type="caution">
    <text evidence="12">The sequence shown here is derived from an EMBL/GenBank/DDBJ whole genome shotgun (WGS) entry which is preliminary data.</text>
</comment>
<evidence type="ECO:0000259" key="11">
    <source>
        <dbReference type="PROSITE" id="PS51034"/>
    </source>
</evidence>
<protein>
    <recommendedName>
        <fullName evidence="11">ZP domain-containing protein</fullName>
    </recommendedName>
</protein>
<keyword evidence="3" id="KW-0193">Cuticle</keyword>
<organism evidence="12 13">
    <name type="scientific">Steinernema hermaphroditum</name>
    <dbReference type="NCBI Taxonomy" id="289476"/>
    <lineage>
        <taxon>Eukaryota</taxon>
        <taxon>Metazoa</taxon>
        <taxon>Ecdysozoa</taxon>
        <taxon>Nematoda</taxon>
        <taxon>Chromadorea</taxon>
        <taxon>Rhabditida</taxon>
        <taxon>Tylenchina</taxon>
        <taxon>Panagrolaimomorpha</taxon>
        <taxon>Strongyloidoidea</taxon>
        <taxon>Steinernematidae</taxon>
        <taxon>Steinernema</taxon>
    </lineage>
</organism>
<dbReference type="InterPro" id="IPR051962">
    <property type="entry name" value="Cuticlin"/>
</dbReference>
<keyword evidence="5" id="KW-0812">Transmembrane</keyword>
<dbReference type="InterPro" id="IPR009428">
    <property type="entry name" value="ICAT_dom"/>
</dbReference>
<evidence type="ECO:0000256" key="9">
    <source>
        <dbReference type="SAM" id="Coils"/>
    </source>
</evidence>
<feature type="signal peptide" evidence="10">
    <location>
        <begin position="1"/>
        <end position="18"/>
    </location>
</feature>
<dbReference type="PANTHER" id="PTHR22907:SF51">
    <property type="entry name" value="CUTICLIN-1"/>
    <property type="match status" value="1"/>
</dbReference>
<dbReference type="GO" id="GO:0008013">
    <property type="term" value="F:beta-catenin binding"/>
    <property type="evidence" value="ECO:0007669"/>
    <property type="project" value="InterPro"/>
</dbReference>
<dbReference type="Pfam" id="PF06384">
    <property type="entry name" value="ICAT"/>
    <property type="match status" value="1"/>
</dbReference>
<evidence type="ECO:0000256" key="2">
    <source>
        <dbReference type="ARBA" id="ARBA00006505"/>
    </source>
</evidence>
<keyword evidence="4" id="KW-1003">Cell membrane</keyword>
<dbReference type="Pfam" id="PF25301">
    <property type="entry name" value="CUT_C"/>
    <property type="match status" value="1"/>
</dbReference>
<dbReference type="EMBL" id="JAUCMV010000005">
    <property type="protein sequence ID" value="KAK0393103.1"/>
    <property type="molecule type" value="Genomic_DNA"/>
</dbReference>
<dbReference type="SUPFAM" id="SSF81730">
    <property type="entry name" value="beta-catenin-interacting protein ICAT"/>
    <property type="match status" value="1"/>
</dbReference>
<evidence type="ECO:0000313" key="13">
    <source>
        <dbReference type="Proteomes" id="UP001175271"/>
    </source>
</evidence>
<reference evidence="12" key="1">
    <citation type="submission" date="2023-06" db="EMBL/GenBank/DDBJ databases">
        <title>Genomic analysis of the entomopathogenic nematode Steinernema hermaphroditum.</title>
        <authorList>
            <person name="Schwarz E.M."/>
            <person name="Heppert J.K."/>
            <person name="Baniya A."/>
            <person name="Schwartz H.T."/>
            <person name="Tan C.-H."/>
            <person name="Antoshechkin I."/>
            <person name="Sternberg P.W."/>
            <person name="Goodrich-Blair H."/>
            <person name="Dillman A.R."/>
        </authorList>
    </citation>
    <scope>NUCLEOTIDE SEQUENCE</scope>
    <source>
        <strain evidence="12">PS9179</strain>
        <tissue evidence="12">Whole animal</tissue>
    </source>
</reference>
<evidence type="ECO:0000256" key="5">
    <source>
        <dbReference type="ARBA" id="ARBA00022692"/>
    </source>
</evidence>
<dbReference type="InterPro" id="IPR001507">
    <property type="entry name" value="ZP_dom"/>
</dbReference>
<comment type="subcellular location">
    <subcellularLocation>
        <location evidence="1">Cell membrane</location>
        <topology evidence="1">Single-pass type I membrane protein</topology>
    </subcellularLocation>
</comment>
<dbReference type="GO" id="GO:0005886">
    <property type="term" value="C:plasma membrane"/>
    <property type="evidence" value="ECO:0007669"/>
    <property type="project" value="UniProtKB-SubCell"/>
</dbReference>
<dbReference type="Pfam" id="PF25057">
    <property type="entry name" value="CUT_N"/>
    <property type="match status" value="1"/>
</dbReference>
<dbReference type="Proteomes" id="UP001175271">
    <property type="component" value="Unassembled WGS sequence"/>
</dbReference>
<feature type="domain" description="ZP" evidence="11">
    <location>
        <begin position="32"/>
        <end position="273"/>
    </location>
</feature>
<dbReference type="InterPro" id="IPR036911">
    <property type="entry name" value="ICAT_sf"/>
</dbReference>
<keyword evidence="13" id="KW-1185">Reference proteome</keyword>
<evidence type="ECO:0000256" key="6">
    <source>
        <dbReference type="ARBA" id="ARBA00022729"/>
    </source>
</evidence>
<keyword evidence="8" id="KW-0472">Membrane</keyword>
<keyword evidence="9" id="KW-0175">Coiled coil</keyword>
<evidence type="ECO:0000256" key="8">
    <source>
        <dbReference type="ARBA" id="ARBA00023136"/>
    </source>
</evidence>
<dbReference type="PANTHER" id="PTHR22907">
    <property type="entry name" value="GH04558P"/>
    <property type="match status" value="1"/>
</dbReference>
<evidence type="ECO:0000256" key="10">
    <source>
        <dbReference type="SAM" id="SignalP"/>
    </source>
</evidence>
<keyword evidence="6 10" id="KW-0732">Signal</keyword>
<evidence type="ECO:0000256" key="7">
    <source>
        <dbReference type="ARBA" id="ARBA00022989"/>
    </source>
</evidence>